<dbReference type="EMBL" id="DF142910">
    <property type="protein sequence ID" value="GAA48804.1"/>
    <property type="molecule type" value="Genomic_DNA"/>
</dbReference>
<protein>
    <submittedName>
        <fullName evidence="1">NAD dependent epimerase/dehydratase</fullName>
    </submittedName>
</protein>
<dbReference type="Gene3D" id="3.40.50.300">
    <property type="entry name" value="P-loop containing nucleotide triphosphate hydrolases"/>
    <property type="match status" value="1"/>
</dbReference>
<name>G7Y769_CLOSI</name>
<evidence type="ECO:0000313" key="1">
    <source>
        <dbReference type="EMBL" id="GAA48804.1"/>
    </source>
</evidence>
<dbReference type="AlphaFoldDB" id="G7Y769"/>
<accession>G7Y769</accession>
<proteinExistence type="predicted"/>
<dbReference type="InterPro" id="IPR040632">
    <property type="entry name" value="Sulfotransfer_4"/>
</dbReference>
<reference evidence="1" key="1">
    <citation type="journal article" date="2011" name="Genome Biol.">
        <title>The draft genome of the carcinogenic human liver fluke Clonorchis sinensis.</title>
        <authorList>
            <person name="Wang X."/>
            <person name="Chen W."/>
            <person name="Huang Y."/>
            <person name="Sun J."/>
            <person name="Men J."/>
            <person name="Liu H."/>
            <person name="Luo F."/>
            <person name="Guo L."/>
            <person name="Lv X."/>
            <person name="Deng C."/>
            <person name="Zhou C."/>
            <person name="Fan Y."/>
            <person name="Li X."/>
            <person name="Huang L."/>
            <person name="Hu Y."/>
            <person name="Liang C."/>
            <person name="Hu X."/>
            <person name="Xu J."/>
            <person name="Yu X."/>
        </authorList>
    </citation>
    <scope>NUCLEOTIDE SEQUENCE [LARGE SCALE GENOMIC DNA]</scope>
    <source>
        <strain evidence="1">Henan</strain>
    </source>
</reference>
<dbReference type="PANTHER" id="PTHR36978:SF4">
    <property type="entry name" value="P-LOOP CONTAINING NUCLEOSIDE TRIPHOSPHATE HYDROLASE PROTEIN"/>
    <property type="match status" value="1"/>
</dbReference>
<dbReference type="InterPro" id="IPR027417">
    <property type="entry name" value="P-loop_NTPase"/>
</dbReference>
<organism evidence="1 2">
    <name type="scientific">Clonorchis sinensis</name>
    <name type="common">Chinese liver fluke</name>
    <dbReference type="NCBI Taxonomy" id="79923"/>
    <lineage>
        <taxon>Eukaryota</taxon>
        <taxon>Metazoa</taxon>
        <taxon>Spiralia</taxon>
        <taxon>Lophotrochozoa</taxon>
        <taxon>Platyhelminthes</taxon>
        <taxon>Trematoda</taxon>
        <taxon>Digenea</taxon>
        <taxon>Opisthorchiida</taxon>
        <taxon>Opisthorchiata</taxon>
        <taxon>Opisthorchiidae</taxon>
        <taxon>Clonorchis</taxon>
    </lineage>
</organism>
<keyword evidence="2" id="KW-1185">Reference proteome</keyword>
<dbReference type="PANTHER" id="PTHR36978">
    <property type="entry name" value="P-LOOP CONTAINING NUCLEOTIDE TRIPHOSPHATE HYDROLASE"/>
    <property type="match status" value="1"/>
</dbReference>
<sequence>MHTIEKPQYSSNYAHTDGSNGFKLAAQSFTAATTRTNTKSCRVKIARNCPIQVGKVNHSKWTASVGQMRTGTSSLKRALEILYNKPCYHMMDVAFLHKQRHISKWLDAFEQLRESTQKAPDHDKLLMKEFWQPIYDHYVGAVDYPSCVFYKYLMKVYPEAKCILTLRNPDDWVKSCRATTMCENMLRQPTVGDLIYAHFRGIPDLSTLHQRMFEAALGPTFASMSDDQLRDAYCEWNRQVISEIPPDRLLLFDPQQGWEPLCQFLGVPQPPVTVPFPHLNKREEMRLRLEDFYWKDKSLVAKTKFQRMLQRSIFRSSRCPWASLLRMLCTKTVEYWLLDDDRIGLMNAEKPEFIDAAGAVFTTLKTPIAIRFSVTKRDVDPSLLQPTPMV</sequence>
<evidence type="ECO:0000313" key="2">
    <source>
        <dbReference type="Proteomes" id="UP000008909"/>
    </source>
</evidence>
<dbReference type="Pfam" id="PF17784">
    <property type="entry name" value="Sulfotransfer_4"/>
    <property type="match status" value="1"/>
</dbReference>
<gene>
    <name evidence="1" type="ORF">CLF_102056</name>
</gene>
<reference key="2">
    <citation type="submission" date="2011-10" db="EMBL/GenBank/DDBJ databases">
        <title>The genome and transcriptome sequence of Clonorchis sinensis provide insights into the carcinogenic liver fluke.</title>
        <authorList>
            <person name="Wang X."/>
            <person name="Huang Y."/>
            <person name="Chen W."/>
            <person name="Liu H."/>
            <person name="Guo L."/>
            <person name="Chen Y."/>
            <person name="Luo F."/>
            <person name="Zhou W."/>
            <person name="Sun J."/>
            <person name="Mao Q."/>
            <person name="Liang P."/>
            <person name="Zhou C."/>
            <person name="Tian Y."/>
            <person name="Men J."/>
            <person name="Lv X."/>
            <person name="Huang L."/>
            <person name="Zhou J."/>
            <person name="Hu Y."/>
            <person name="Li R."/>
            <person name="Zhang F."/>
            <person name="Lei H."/>
            <person name="Li X."/>
            <person name="Hu X."/>
            <person name="Liang C."/>
            <person name="Xu J."/>
            <person name="Wu Z."/>
            <person name="Yu X."/>
        </authorList>
    </citation>
    <scope>NUCLEOTIDE SEQUENCE</scope>
    <source>
        <strain>Henan</strain>
    </source>
</reference>
<dbReference type="SUPFAM" id="SSF52540">
    <property type="entry name" value="P-loop containing nucleoside triphosphate hydrolases"/>
    <property type="match status" value="1"/>
</dbReference>
<dbReference type="Proteomes" id="UP000008909">
    <property type="component" value="Unassembled WGS sequence"/>
</dbReference>